<keyword evidence="1" id="KW-0472">Membrane</keyword>
<organism evidence="2 3">
    <name type="scientific">Microbacterium psychrotolerans</name>
    <dbReference type="NCBI Taxonomy" id="3068321"/>
    <lineage>
        <taxon>Bacteria</taxon>
        <taxon>Bacillati</taxon>
        <taxon>Actinomycetota</taxon>
        <taxon>Actinomycetes</taxon>
        <taxon>Micrococcales</taxon>
        <taxon>Microbacteriaceae</taxon>
        <taxon>Microbacterium</taxon>
    </lineage>
</organism>
<dbReference type="EMBL" id="JAVFWO010000002">
    <property type="protein sequence ID" value="MDQ7877432.1"/>
    <property type="molecule type" value="Genomic_DNA"/>
</dbReference>
<evidence type="ECO:0000256" key="1">
    <source>
        <dbReference type="SAM" id="Phobius"/>
    </source>
</evidence>
<keyword evidence="3" id="KW-1185">Reference proteome</keyword>
<gene>
    <name evidence="2" type="ORF">Q9R08_05520</name>
</gene>
<protein>
    <submittedName>
        <fullName evidence="2">Uncharacterized protein</fullName>
    </submittedName>
</protein>
<proteinExistence type="predicted"/>
<keyword evidence="1" id="KW-0812">Transmembrane</keyword>
<evidence type="ECO:0000313" key="3">
    <source>
        <dbReference type="Proteomes" id="UP001235133"/>
    </source>
</evidence>
<comment type="caution">
    <text evidence="2">The sequence shown here is derived from an EMBL/GenBank/DDBJ whole genome shotgun (WGS) entry which is preliminary data.</text>
</comment>
<feature type="transmembrane region" description="Helical" evidence="1">
    <location>
        <begin position="48"/>
        <end position="71"/>
    </location>
</feature>
<dbReference type="RefSeq" id="WP_308866874.1">
    <property type="nucleotide sequence ID" value="NZ_JAVFWO010000002.1"/>
</dbReference>
<feature type="transmembrane region" description="Helical" evidence="1">
    <location>
        <begin position="7"/>
        <end position="28"/>
    </location>
</feature>
<accession>A0ABU0YYN0</accession>
<sequence length="122" mass="12853">MRAVSGVLLWLIATIIGIVGAAWFALAGVGWSGGFTQKYYWEEGESEIGIGFAVISLAVWVAVLVWSVFVLRGGSLADSRSARAASTVLAGISVAVVLVLCVTTIGWPEPPSEHPSPPWNRA</sequence>
<name>A0ABU0YYN0_9MICO</name>
<feature type="transmembrane region" description="Helical" evidence="1">
    <location>
        <begin position="83"/>
        <end position="107"/>
    </location>
</feature>
<evidence type="ECO:0000313" key="2">
    <source>
        <dbReference type="EMBL" id="MDQ7877432.1"/>
    </source>
</evidence>
<dbReference type="Proteomes" id="UP001235133">
    <property type="component" value="Unassembled WGS sequence"/>
</dbReference>
<keyword evidence="1" id="KW-1133">Transmembrane helix</keyword>
<reference evidence="2 3" key="1">
    <citation type="submission" date="2023-08" db="EMBL/GenBank/DDBJ databases">
        <title>Microbacterium psychrotolerans sp. nov., a psychrotolerant bacterium isolated from soil in Heilongjiang Province, China.</title>
        <authorList>
            <person name="An P."/>
            <person name="Zhao D."/>
            <person name="Xiang H."/>
        </authorList>
    </citation>
    <scope>NUCLEOTIDE SEQUENCE [LARGE SCALE GENOMIC DNA]</scope>
    <source>
        <strain evidence="2 3">QXD-8</strain>
    </source>
</reference>